<dbReference type="PRINTS" id="PR00368">
    <property type="entry name" value="FADPNR"/>
</dbReference>
<evidence type="ECO:0000256" key="5">
    <source>
        <dbReference type="ARBA" id="ARBA00023002"/>
    </source>
</evidence>
<dbReference type="InParanoid" id="P74614"/>
<dbReference type="KEGG" id="syn:sll1484"/>
<dbReference type="PhylomeDB" id="P74614"/>
<dbReference type="eggNOG" id="COG1252">
    <property type="taxonomic scope" value="Bacteria"/>
</dbReference>
<dbReference type="PANTHER" id="PTHR42913">
    <property type="entry name" value="APOPTOSIS-INDUCING FACTOR 1"/>
    <property type="match status" value="1"/>
</dbReference>
<dbReference type="Gene3D" id="3.50.50.100">
    <property type="match status" value="1"/>
</dbReference>
<accession>P74614</accession>
<dbReference type="PaxDb" id="1148-1653811"/>
<dbReference type="IntAct" id="P74614">
    <property type="interactions" value="2"/>
</dbReference>
<evidence type="ECO:0000256" key="3">
    <source>
        <dbReference type="ARBA" id="ARBA00022630"/>
    </source>
</evidence>
<evidence type="ECO:0000256" key="6">
    <source>
        <dbReference type="SAM" id="Phobius"/>
    </source>
</evidence>
<feature type="transmembrane region" description="Helical" evidence="6">
    <location>
        <begin position="484"/>
        <end position="504"/>
    </location>
</feature>
<dbReference type="InterPro" id="IPR051169">
    <property type="entry name" value="NADH-Q_oxidoreductase"/>
</dbReference>
<gene>
    <name evidence="8" type="primary">ndh</name>
</gene>
<dbReference type="Pfam" id="PF07992">
    <property type="entry name" value="Pyr_redox_2"/>
    <property type="match status" value="1"/>
</dbReference>
<evidence type="ECO:0000313" key="8">
    <source>
        <dbReference type="EMBL" id="BAA18722.1"/>
    </source>
</evidence>
<comment type="similarity">
    <text evidence="2">Belongs to the NADH dehydrogenase family.</text>
</comment>
<name>P74614_SYNY3</name>
<keyword evidence="9" id="KW-1185">Reference proteome</keyword>
<keyword evidence="6" id="KW-1133">Transmembrane helix</keyword>
<dbReference type="SUPFAM" id="SSF51905">
    <property type="entry name" value="FAD/NAD(P)-binding domain"/>
    <property type="match status" value="2"/>
</dbReference>
<keyword evidence="6" id="KW-0812">Transmembrane</keyword>
<reference evidence="8 9" key="1">
    <citation type="journal article" date="1995" name="DNA Res.">
        <title>Sequence analysis of the genome of the unicellular cyanobacterium Synechocystis sp. strain PCC6803. I. Sequence features in the 1 Mb region from map positions 64% to 92% of the genome.</title>
        <authorList>
            <person name="Kaneko T."/>
            <person name="Tanaka A."/>
            <person name="Sato S."/>
            <person name="Kotani H."/>
            <person name="Sazuka T."/>
            <person name="Miyajima N."/>
            <person name="Sugiura M."/>
            <person name="Tabata S."/>
        </authorList>
    </citation>
    <scope>NUCLEOTIDE SEQUENCE [LARGE SCALE GENOMIC DNA]</scope>
    <source>
        <strain evidence="9">ATCC 27184 / PCC 6803 / Kazusa</strain>
    </source>
</reference>
<keyword evidence="4" id="KW-0274">FAD</keyword>
<evidence type="ECO:0000259" key="7">
    <source>
        <dbReference type="Pfam" id="PF07992"/>
    </source>
</evidence>
<sequence>MGFQFPGNWPHFLLACYLYRGSASGHSETCSGVGWKTVAINSSDSATTVIIGGGFVGLFTALHLRHHQHAGPIVLVEPQANFVFKPMLYELLTEELPESVVCPSYEKLLADSGIDIVQARVADVQLKEKRLVLDSGQEQHYDYLVLAVGSVQGYLGAQGAAENAFAFRSQTEAIALRDHLKACLEKSLTTADQAEKERLLTVAIVGAGPAGVEMAATLADLLPSWYVPMGGNINDLKIYLVNHAPGILAGDANSGLKRCALEELQARTIPVTLKLGVGVKSVTPESLQFVETGEEELRHLDTGTTIWTAGTAVNPLLKTLKEQIPAEELDRHGQPLVTSTLQLPSFPQVFAAGDCVTVKDNPKPALAQIAYQQGAAIAKNLMAVHNGKPLVSPDPQLRGTLMKLGLNNGVANLFDRVRIQGKAGDLLRNATYLELLPTPLHNFKSTTQWLAEETIDRFHRPHAPTAQELKWAAMTPAQRQEHQGIKAIAIIAPLIFIVLLYLGFKTPERERAPFVPQPSPGMNR</sequence>
<evidence type="ECO:0000256" key="1">
    <source>
        <dbReference type="ARBA" id="ARBA00001974"/>
    </source>
</evidence>
<dbReference type="GO" id="GO:0019646">
    <property type="term" value="P:aerobic electron transport chain"/>
    <property type="evidence" value="ECO:0000318"/>
    <property type="project" value="GO_Central"/>
</dbReference>
<evidence type="ECO:0000313" key="9">
    <source>
        <dbReference type="Proteomes" id="UP000001425"/>
    </source>
</evidence>
<proteinExistence type="inferred from homology"/>
<keyword evidence="6" id="KW-0472">Membrane</keyword>
<dbReference type="Proteomes" id="UP000001425">
    <property type="component" value="Chromosome"/>
</dbReference>
<evidence type="ECO:0000256" key="4">
    <source>
        <dbReference type="ARBA" id="ARBA00022827"/>
    </source>
</evidence>
<protein>
    <submittedName>
        <fullName evidence="8">NADH dehydrogenase</fullName>
    </submittedName>
</protein>
<dbReference type="EnsemblBacteria" id="BAA18722">
    <property type="protein sequence ID" value="BAA18722"/>
    <property type="gene ID" value="BAA18722"/>
</dbReference>
<evidence type="ECO:0000256" key="2">
    <source>
        <dbReference type="ARBA" id="ARBA00005272"/>
    </source>
</evidence>
<comment type="cofactor">
    <cofactor evidence="1">
        <name>FAD</name>
        <dbReference type="ChEBI" id="CHEBI:57692"/>
    </cofactor>
</comment>
<dbReference type="STRING" id="1148.gene:10500494"/>
<dbReference type="AlphaFoldDB" id="P74614"/>
<keyword evidence="3" id="KW-0285">Flavoprotein</keyword>
<dbReference type="InterPro" id="IPR023753">
    <property type="entry name" value="FAD/NAD-binding_dom"/>
</dbReference>
<organism evidence="8 9">
    <name type="scientific">Synechocystis sp. (strain ATCC 27184 / PCC 6803 / Kazusa)</name>
    <dbReference type="NCBI Taxonomy" id="1111708"/>
    <lineage>
        <taxon>Bacteria</taxon>
        <taxon>Bacillati</taxon>
        <taxon>Cyanobacteriota</taxon>
        <taxon>Cyanophyceae</taxon>
        <taxon>Synechococcales</taxon>
        <taxon>Merismopediaceae</taxon>
        <taxon>Synechocystis</taxon>
    </lineage>
</organism>
<keyword evidence="5" id="KW-0560">Oxidoreductase</keyword>
<reference evidence="8 9" key="2">
    <citation type="journal article" date="1996" name="DNA Res.">
        <title>Sequence analysis of the genome of the unicellular cyanobacterium Synechocystis sp. strain PCC6803. II. Sequence determination of the entire genome and assignment of potential protein-coding regions.</title>
        <authorList>
            <person name="Kaneko T."/>
            <person name="Sato S."/>
            <person name="Kotani H."/>
            <person name="Tanaka A."/>
            <person name="Asamizu E."/>
            <person name="Nakamura Y."/>
            <person name="Miyajima N."/>
            <person name="Hirosawa M."/>
            <person name="Sugiura M."/>
            <person name="Sasamoto S."/>
            <person name="Kimura T."/>
            <person name="Hosouchi T."/>
            <person name="Matsuno A."/>
            <person name="Muraki A."/>
            <person name="Nakazaki N."/>
            <person name="Naruo K."/>
            <person name="Okumura S."/>
            <person name="Shimpo S."/>
            <person name="Takeuchi C."/>
            <person name="Wada T."/>
            <person name="Watanabe A."/>
            <person name="Yamada M."/>
            <person name="Yasuda M."/>
            <person name="Tabata S."/>
        </authorList>
    </citation>
    <scope>NUCLEOTIDE SEQUENCE [LARGE SCALE GENOMIC DNA]</scope>
    <source>
        <strain evidence="9">ATCC 27184 / PCC 6803 / Kazusa</strain>
    </source>
</reference>
<dbReference type="PIR" id="S76810">
    <property type="entry name" value="S76810"/>
</dbReference>
<dbReference type="PRINTS" id="PR00469">
    <property type="entry name" value="PNDRDTASEII"/>
</dbReference>
<dbReference type="PANTHER" id="PTHR42913:SF3">
    <property type="entry name" value="64 KDA MITOCHONDRIAL NADH DEHYDROGENASE (EUROFUNG)"/>
    <property type="match status" value="1"/>
</dbReference>
<feature type="domain" description="FAD/NAD(P)-binding" evidence="7">
    <location>
        <begin position="48"/>
        <end position="374"/>
    </location>
</feature>
<dbReference type="InterPro" id="IPR036188">
    <property type="entry name" value="FAD/NAD-bd_sf"/>
</dbReference>
<dbReference type="GO" id="GO:0003955">
    <property type="term" value="F:NAD(P)H dehydrogenase (quinone) activity"/>
    <property type="evidence" value="ECO:0000318"/>
    <property type="project" value="GO_Central"/>
</dbReference>
<dbReference type="EMBL" id="BA000022">
    <property type="protein sequence ID" value="BAA18722.1"/>
    <property type="molecule type" value="Genomic_DNA"/>
</dbReference>